<reference evidence="10 11" key="1">
    <citation type="submission" date="2020-08" db="EMBL/GenBank/DDBJ databases">
        <title>Edaphobacter telluris sp. nov. and Acidobacterium dinghuensis sp. nov., two acidobacteria isolated from forest soil.</title>
        <authorList>
            <person name="Fu J."/>
            <person name="Qiu L."/>
        </authorList>
    </citation>
    <scope>NUCLEOTIDE SEQUENCE [LARGE SCALE GENOMIC DNA]</scope>
    <source>
        <strain evidence="10">4Y35</strain>
    </source>
</reference>
<evidence type="ECO:0000256" key="1">
    <source>
        <dbReference type="ARBA" id="ARBA00004651"/>
    </source>
</evidence>
<dbReference type="PANTHER" id="PTHR30572">
    <property type="entry name" value="MEMBRANE COMPONENT OF TRANSPORTER-RELATED"/>
    <property type="match status" value="1"/>
</dbReference>
<evidence type="ECO:0000256" key="4">
    <source>
        <dbReference type="ARBA" id="ARBA00022989"/>
    </source>
</evidence>
<organism evidence="10 11">
    <name type="scientific">Alloacidobacterium dinghuense</name>
    <dbReference type="NCBI Taxonomy" id="2763107"/>
    <lineage>
        <taxon>Bacteria</taxon>
        <taxon>Pseudomonadati</taxon>
        <taxon>Acidobacteriota</taxon>
        <taxon>Terriglobia</taxon>
        <taxon>Terriglobales</taxon>
        <taxon>Acidobacteriaceae</taxon>
        <taxon>Alloacidobacterium</taxon>
    </lineage>
</organism>
<dbReference type="NCBIfam" id="TIGR03434">
    <property type="entry name" value="ADOP"/>
    <property type="match status" value="1"/>
</dbReference>
<dbReference type="Pfam" id="PF12704">
    <property type="entry name" value="MacB_PCD"/>
    <property type="match status" value="2"/>
</dbReference>
<feature type="domain" description="ABC3 transporter permease C-terminal" evidence="8">
    <location>
        <begin position="283"/>
        <end position="399"/>
    </location>
</feature>
<proteinExistence type="inferred from homology"/>
<feature type="transmembrane region" description="Helical" evidence="7">
    <location>
        <begin position="770"/>
        <end position="790"/>
    </location>
</feature>
<feature type="transmembrane region" description="Helical" evidence="7">
    <location>
        <begin position="21"/>
        <end position="48"/>
    </location>
</feature>
<dbReference type="InterPro" id="IPR025857">
    <property type="entry name" value="MacB_PCD"/>
</dbReference>
<dbReference type="GO" id="GO:0022857">
    <property type="term" value="F:transmembrane transporter activity"/>
    <property type="evidence" value="ECO:0007669"/>
    <property type="project" value="TreeGrafter"/>
</dbReference>
<keyword evidence="3 7" id="KW-0812">Transmembrane</keyword>
<dbReference type="Proteomes" id="UP000515312">
    <property type="component" value="Chromosome"/>
</dbReference>
<keyword evidence="2" id="KW-1003">Cell membrane</keyword>
<dbReference type="AlphaFoldDB" id="A0A7G8BCG2"/>
<dbReference type="InterPro" id="IPR050250">
    <property type="entry name" value="Macrolide_Exporter_MacB"/>
</dbReference>
<dbReference type="InterPro" id="IPR003838">
    <property type="entry name" value="ABC3_permease_C"/>
</dbReference>
<keyword evidence="11" id="KW-1185">Reference proteome</keyword>
<evidence type="ECO:0000256" key="2">
    <source>
        <dbReference type="ARBA" id="ARBA00022475"/>
    </source>
</evidence>
<feature type="domain" description="MacB-like periplasmic core" evidence="9">
    <location>
        <begin position="426"/>
        <end position="652"/>
    </location>
</feature>
<dbReference type="EMBL" id="CP060394">
    <property type="protein sequence ID" value="QNI30232.1"/>
    <property type="molecule type" value="Genomic_DNA"/>
</dbReference>
<evidence type="ECO:0000259" key="9">
    <source>
        <dbReference type="Pfam" id="PF12704"/>
    </source>
</evidence>
<keyword evidence="4 7" id="KW-1133">Transmembrane helix</keyword>
<keyword evidence="5 7" id="KW-0472">Membrane</keyword>
<dbReference type="RefSeq" id="WP_186739960.1">
    <property type="nucleotide sequence ID" value="NZ_CP060394.1"/>
</dbReference>
<name>A0A7G8BCG2_9BACT</name>
<accession>A0A7G8BCG2</accession>
<dbReference type="Pfam" id="PF02687">
    <property type="entry name" value="FtsX"/>
    <property type="match status" value="2"/>
</dbReference>
<feature type="transmembrane region" description="Helical" evidence="7">
    <location>
        <begin position="277"/>
        <end position="300"/>
    </location>
</feature>
<evidence type="ECO:0000256" key="6">
    <source>
        <dbReference type="ARBA" id="ARBA00038076"/>
    </source>
</evidence>
<comment type="similarity">
    <text evidence="6">Belongs to the ABC-4 integral membrane protein family.</text>
</comment>
<feature type="transmembrane region" description="Helical" evidence="7">
    <location>
        <begin position="332"/>
        <end position="353"/>
    </location>
</feature>
<evidence type="ECO:0000256" key="7">
    <source>
        <dbReference type="SAM" id="Phobius"/>
    </source>
</evidence>
<feature type="domain" description="MacB-like periplasmic core" evidence="9">
    <location>
        <begin position="24"/>
        <end position="237"/>
    </location>
</feature>
<evidence type="ECO:0000256" key="5">
    <source>
        <dbReference type="ARBA" id="ARBA00023136"/>
    </source>
</evidence>
<comment type="subcellular location">
    <subcellularLocation>
        <location evidence="1">Cell membrane</location>
        <topology evidence="1">Multi-pass membrane protein</topology>
    </subcellularLocation>
</comment>
<evidence type="ECO:0000259" key="8">
    <source>
        <dbReference type="Pfam" id="PF02687"/>
    </source>
</evidence>
<sequence length="807" mass="87128">MLALLRDLRFSLRVLFKNPGFALAAILILALGIGANTAMFTVASALLLRPFPYHDPQQLVSVESKDKTAERGGTLLRYELLRDRSQSFQSVAAWTNDTFDLTGHGEPMQVPVARVSPSFFPMLGVRPQLGRVFSDAEGRPEGEHVVMLSDALWRSRFGGDPNIVGRTVTLDTAPHTVVGILPADAQFPFIGQADVWTPRYFELTLMTPQRLRSGVGYLSFLARLRSGTTVAQAQSELAVLNEQYRQQNPTAPDADPAVMMMASPLRDLVVANVRGRILMLSAAVAVVLLIACANVASLLLSRALSRRREIAVRTAMGASRGVIVRQLLTESILLALFAGVLGVGLGWAATRAMATLSASQLPQGMPITMDLRVLLFAVGVSLLTGAGFGIFPALQLARADLNTTLREEGLSASAGRERARVRSLLVVGQVALSLLLLIGAGLLLRSFARLLRVDPGFDAHSVLTMNVSLPTVKYAKPEQQIAFFDEVLRRVSALPGVRSAAISAALPLSSKRITPMLPQGQAEVPLAQRPFLDIEAVSPQWFDTMRVPLRGGRWFIAADDAQAPKVIVVNETFARRFWPGENPLGKRVIIGRATVGAEVVGVAGDVKNQGLAEETQAQVYVPFPQLPWGNMNLLVRTDVPPQGMASAVQKQIAAVDADQPVTSIQTVDELMDSSRSQPHFTMMLLAAFSVGAFALAIIGIYGVLAYSVAQRRHEMAIRLALGAERGDILRLVVGQGLWLSVVGIGIGLLAAILMTRLMSDMLYDVSARDLMTFILAPVIFLGVALLASYVPARRATKLNPVEALRQS</sequence>
<feature type="transmembrane region" description="Helical" evidence="7">
    <location>
        <begin position="680"/>
        <end position="707"/>
    </location>
</feature>
<gene>
    <name evidence="10" type="ORF">H7849_13645</name>
</gene>
<evidence type="ECO:0000256" key="3">
    <source>
        <dbReference type="ARBA" id="ARBA00022692"/>
    </source>
</evidence>
<dbReference type="GO" id="GO:0005886">
    <property type="term" value="C:plasma membrane"/>
    <property type="evidence" value="ECO:0007669"/>
    <property type="project" value="UniProtKB-SubCell"/>
</dbReference>
<evidence type="ECO:0000313" key="10">
    <source>
        <dbReference type="EMBL" id="QNI30232.1"/>
    </source>
</evidence>
<dbReference type="InterPro" id="IPR017800">
    <property type="entry name" value="ADOP"/>
</dbReference>
<dbReference type="KEGG" id="adin:H7849_13645"/>
<feature type="domain" description="ABC3 transporter permease C-terminal" evidence="8">
    <location>
        <begin position="687"/>
        <end position="800"/>
    </location>
</feature>
<feature type="transmembrane region" description="Helical" evidence="7">
    <location>
        <begin position="373"/>
        <end position="394"/>
    </location>
</feature>
<feature type="transmembrane region" description="Helical" evidence="7">
    <location>
        <begin position="728"/>
        <end position="758"/>
    </location>
</feature>
<feature type="transmembrane region" description="Helical" evidence="7">
    <location>
        <begin position="424"/>
        <end position="444"/>
    </location>
</feature>
<dbReference type="PANTHER" id="PTHR30572:SF4">
    <property type="entry name" value="ABC TRANSPORTER PERMEASE YTRF"/>
    <property type="match status" value="1"/>
</dbReference>
<evidence type="ECO:0000313" key="11">
    <source>
        <dbReference type="Proteomes" id="UP000515312"/>
    </source>
</evidence>
<protein>
    <submittedName>
        <fullName evidence="10">ABC transporter permease</fullName>
    </submittedName>
</protein>